<feature type="compositionally biased region" description="Gly residues" evidence="1">
    <location>
        <begin position="1"/>
        <end position="10"/>
    </location>
</feature>
<comment type="caution">
    <text evidence="2">The sequence shown here is derived from an EMBL/GenBank/DDBJ whole genome shotgun (WGS) entry which is preliminary data.</text>
</comment>
<evidence type="ECO:0000313" key="3">
    <source>
        <dbReference type="Proteomes" id="UP001492380"/>
    </source>
</evidence>
<evidence type="ECO:0000256" key="1">
    <source>
        <dbReference type="SAM" id="MobiDB-lite"/>
    </source>
</evidence>
<dbReference type="EMBL" id="JBBWRZ010000011">
    <property type="protein sequence ID" value="KAK8225763.1"/>
    <property type="molecule type" value="Genomic_DNA"/>
</dbReference>
<protein>
    <submittedName>
        <fullName evidence="2">Uncharacterized protein</fullName>
    </submittedName>
</protein>
<feature type="compositionally biased region" description="Basic residues" evidence="1">
    <location>
        <begin position="21"/>
        <end position="31"/>
    </location>
</feature>
<name>A0ABR1YC38_9PEZI</name>
<sequence length="202" mass="22065">VWPTGRGRGQGAQAKSASCQHRSRPTGHHRRQVEDEAGCQHARQNYGHVPGPSARGCAAGRANQRPRALRPHPTLLAASTAAILNSTSRQTSRPTPRPQSASQPASQTPHRSPAAQGSPWPPRKQTLQIGTQRHRRRGRWEPVKARRHAGTIESNTARMVKFQSTAERLDWTRAGCLLCLLARLLSGFASWLVCPLSLPAQG</sequence>
<evidence type="ECO:0000313" key="2">
    <source>
        <dbReference type="EMBL" id="KAK8225763.1"/>
    </source>
</evidence>
<reference evidence="2 3" key="1">
    <citation type="submission" date="2024-04" db="EMBL/GenBank/DDBJ databases">
        <title>Phyllosticta paracitricarpa is synonymous to the EU quarantine fungus P. citricarpa based on phylogenomic analyses.</title>
        <authorList>
            <consortium name="Lawrence Berkeley National Laboratory"/>
            <person name="Van Ingen-Buijs V.A."/>
            <person name="Van Westerhoven A.C."/>
            <person name="Haridas S."/>
            <person name="Skiadas P."/>
            <person name="Martin F."/>
            <person name="Groenewald J.Z."/>
            <person name="Crous P.W."/>
            <person name="Seidl M.F."/>
        </authorList>
    </citation>
    <scope>NUCLEOTIDE SEQUENCE [LARGE SCALE GENOMIC DNA]</scope>
    <source>
        <strain evidence="2 3">CBS 123374</strain>
    </source>
</reference>
<proteinExistence type="predicted"/>
<feature type="non-terminal residue" evidence="2">
    <location>
        <position position="1"/>
    </location>
</feature>
<dbReference type="Proteomes" id="UP001492380">
    <property type="component" value="Unassembled WGS sequence"/>
</dbReference>
<gene>
    <name evidence="2" type="ORF">HDK90DRAFT_541844</name>
</gene>
<feature type="region of interest" description="Disordered" evidence="1">
    <location>
        <begin position="1"/>
        <end position="67"/>
    </location>
</feature>
<feature type="region of interest" description="Disordered" evidence="1">
    <location>
        <begin position="86"/>
        <end position="145"/>
    </location>
</feature>
<feature type="compositionally biased region" description="Polar residues" evidence="1">
    <location>
        <begin position="86"/>
        <end position="110"/>
    </location>
</feature>
<organism evidence="2 3">
    <name type="scientific">Phyllosticta capitalensis</name>
    <dbReference type="NCBI Taxonomy" id="121624"/>
    <lineage>
        <taxon>Eukaryota</taxon>
        <taxon>Fungi</taxon>
        <taxon>Dikarya</taxon>
        <taxon>Ascomycota</taxon>
        <taxon>Pezizomycotina</taxon>
        <taxon>Dothideomycetes</taxon>
        <taxon>Dothideomycetes incertae sedis</taxon>
        <taxon>Botryosphaeriales</taxon>
        <taxon>Phyllostictaceae</taxon>
        <taxon>Phyllosticta</taxon>
    </lineage>
</organism>
<accession>A0ABR1YC38</accession>
<keyword evidence="3" id="KW-1185">Reference proteome</keyword>